<comment type="caution">
    <text evidence="3">The sequence shown here is derived from an EMBL/GenBank/DDBJ whole genome shotgun (WGS) entry which is preliminary data.</text>
</comment>
<dbReference type="InterPro" id="IPR014782">
    <property type="entry name" value="Peptidase_M1_dom"/>
</dbReference>
<dbReference type="EMBL" id="NOXT01000130">
    <property type="protein sequence ID" value="OYQ23657.1"/>
    <property type="molecule type" value="Genomic_DNA"/>
</dbReference>
<feature type="transmembrane region" description="Helical" evidence="1">
    <location>
        <begin position="408"/>
        <end position="432"/>
    </location>
</feature>
<feature type="transmembrane region" description="Helical" evidence="1">
    <location>
        <begin position="18"/>
        <end position="36"/>
    </location>
</feature>
<feature type="transmembrane region" description="Helical" evidence="1">
    <location>
        <begin position="565"/>
        <end position="586"/>
    </location>
</feature>
<keyword evidence="4" id="KW-1185">Reference proteome</keyword>
<sequence length="1199" mass="132820">MFAPIALFELKYQLKNPVFWVVSVLFFLMTFGAVTVDEIQMGSGGNVHVNSPAAITQIHLILSVFFMFVTTAFVANVVVRDDESGFGPMVRATRVSKFNYLIARFTGAFATAALAFGCVPLAIFVGTLMPWLDPETIGPNRIEYYAQAWAFLALPNIFLTSAIFFAVATVTRSMMGSYVGVVVFLVAYLVTNGIVGSKPEYREIMAWAEPFGLAASAVATQYWTAAESNSQMVALEGALLGNRLLMIGLGLVALAFALWRFSFTQKALSSRAAARADAKLAKAAAVPPTLVQSLPPTRPAAAGSARLWSRIRFEMVQLFRSPAFFVLMIVGLFNAGGALWFFGELYGTPSRPATFALIDQLRGSFGIIPIIIAIYYAGELVWRDRQVKFHEIIDATSLPNWAYLVPKVLGLSAVLLCVLLISVVAAVLLQLLRGFDAIALGQYILWYALPFTVEMLLLAVLAVFVQALSPNKYVGWALMTVYLVAGIVLSQMGFEHPLYLYGETPRVQFSDMNADRLGGAAAWWLRLYWAGWALLLSVLAHLLWRRGNDVSLKPRLARLPGRLRGVPLLLVGAGLAGSAATGSYIYTNTNVLNEYRNRDDGEIWLADLEREYLRYERLPQPRVTNVVVTVDLKPGQRRFDATGRYTLVNDTGAPVQSLHVILGDRDTRIMKLAVPGARVERDDKRFNYTILRFATPLAPGATTTLDFVTQRWHRGFPARGQDRTLIENGTFLNNFDFAPVIGFNRQGLLTDRITRRKRGLSGELRAPKLGDAWGQRRNDLSNAPWVTSDITVITDADQTAIAPGDKLADTVSGGRRTARFVSKTPILAFFSVQSARYAEAKGEATLADGRRIPLSVFHHPDHGWNTARMISAMQKSLAYFTRNFGPYQFNHARIIEFPAYAEFAQAFAGTVPYSEGIGFLANAAEPDKIDYVTYITAHELGHQYWGHQIVPADTQGANFVTETMAQYSALMVMKQLYGPDKMRRFLKYELDNYLRNRGNEAIEELPLVKVENQGYIHYRKGSVVLYLLQDRLGEDRVNAMLADLFRRYRFSGPPFMSPQVLADGFKGLARNDQERELVSDLLERITVFDLKATGATTRQLPDGRWETRLVVDAAKYHADGKGVETAAPLADSIDVGLFTAKPGQGAFDARNVLAMTRLPVTSGKQTLVLISKVKPTVAGIDPYAKYVDRNADDNLVDVN</sequence>
<dbReference type="Gene3D" id="1.10.390.10">
    <property type="entry name" value="Neutral Protease Domain 2"/>
    <property type="match status" value="1"/>
</dbReference>
<keyword evidence="3" id="KW-0031">Aminopeptidase</keyword>
<feature type="transmembrane region" description="Helical" evidence="1">
    <location>
        <begin position="523"/>
        <end position="544"/>
    </location>
</feature>
<evidence type="ECO:0000313" key="4">
    <source>
        <dbReference type="Proteomes" id="UP000216991"/>
    </source>
</evidence>
<keyword evidence="1" id="KW-0812">Transmembrane</keyword>
<dbReference type="OrthoDB" id="100605at2"/>
<keyword evidence="3" id="KW-0378">Hydrolase</keyword>
<keyword evidence="3" id="KW-0645">Protease</keyword>
<dbReference type="SUPFAM" id="SSF55486">
    <property type="entry name" value="Metalloproteases ('zincins'), catalytic domain"/>
    <property type="match status" value="1"/>
</dbReference>
<feature type="transmembrane region" description="Helical" evidence="1">
    <location>
        <begin position="244"/>
        <end position="261"/>
    </location>
</feature>
<reference evidence="3 4" key="1">
    <citation type="submission" date="2017-07" db="EMBL/GenBank/DDBJ databases">
        <title>Sandarakinorhabdus cyanobacteriorum sp. nov., a novel bacterium isolated from cyanobacterial aggregates in a eutrophic lake.</title>
        <authorList>
            <person name="Cai H."/>
        </authorList>
    </citation>
    <scope>NUCLEOTIDE SEQUENCE [LARGE SCALE GENOMIC DNA]</scope>
    <source>
        <strain evidence="3 4">TH057</strain>
    </source>
</reference>
<feature type="domain" description="Peptidase M1 membrane alanine aminopeptidase" evidence="2">
    <location>
        <begin position="873"/>
        <end position="1050"/>
    </location>
</feature>
<dbReference type="GO" id="GO:0008270">
    <property type="term" value="F:zinc ion binding"/>
    <property type="evidence" value="ECO:0007669"/>
    <property type="project" value="InterPro"/>
</dbReference>
<organism evidence="3 4">
    <name type="scientific">Sandarakinorhabdus cyanobacteriorum</name>
    <dbReference type="NCBI Taxonomy" id="1981098"/>
    <lineage>
        <taxon>Bacteria</taxon>
        <taxon>Pseudomonadati</taxon>
        <taxon>Pseudomonadota</taxon>
        <taxon>Alphaproteobacteria</taxon>
        <taxon>Sphingomonadales</taxon>
        <taxon>Sphingosinicellaceae</taxon>
        <taxon>Sandarakinorhabdus</taxon>
    </lineage>
</organism>
<evidence type="ECO:0000259" key="2">
    <source>
        <dbReference type="Pfam" id="PF01433"/>
    </source>
</evidence>
<dbReference type="Pfam" id="PF01433">
    <property type="entry name" value="Peptidase_M1"/>
    <property type="match status" value="1"/>
</dbReference>
<dbReference type="RefSeq" id="WP_094475311.1">
    <property type="nucleotide sequence ID" value="NZ_NOXT01000130.1"/>
</dbReference>
<dbReference type="GO" id="GO:0008237">
    <property type="term" value="F:metallopeptidase activity"/>
    <property type="evidence" value="ECO:0007669"/>
    <property type="project" value="InterPro"/>
</dbReference>
<accession>A0A255Y314</accession>
<dbReference type="GO" id="GO:0004177">
    <property type="term" value="F:aminopeptidase activity"/>
    <property type="evidence" value="ECO:0007669"/>
    <property type="project" value="UniProtKB-KW"/>
</dbReference>
<feature type="transmembrane region" description="Helical" evidence="1">
    <location>
        <begin position="175"/>
        <end position="195"/>
    </location>
</feature>
<feature type="transmembrane region" description="Helical" evidence="1">
    <location>
        <begin position="322"/>
        <end position="343"/>
    </location>
</feature>
<evidence type="ECO:0000313" key="3">
    <source>
        <dbReference type="EMBL" id="OYQ23657.1"/>
    </source>
</evidence>
<feature type="transmembrane region" description="Helical" evidence="1">
    <location>
        <begin position="144"/>
        <end position="168"/>
    </location>
</feature>
<feature type="transmembrane region" description="Helical" evidence="1">
    <location>
        <begin position="363"/>
        <end position="382"/>
    </location>
</feature>
<proteinExistence type="predicted"/>
<dbReference type="Proteomes" id="UP000216991">
    <property type="component" value="Unassembled WGS sequence"/>
</dbReference>
<evidence type="ECO:0000256" key="1">
    <source>
        <dbReference type="SAM" id="Phobius"/>
    </source>
</evidence>
<dbReference type="InterPro" id="IPR027268">
    <property type="entry name" value="Peptidase_M4/M1_CTD_sf"/>
</dbReference>
<gene>
    <name evidence="3" type="ORF">CHU93_16890</name>
</gene>
<feature type="transmembrane region" description="Helical" evidence="1">
    <location>
        <begin position="473"/>
        <end position="494"/>
    </location>
</feature>
<keyword evidence="1" id="KW-0472">Membrane</keyword>
<keyword evidence="1" id="KW-1133">Transmembrane helix</keyword>
<dbReference type="AlphaFoldDB" id="A0A255Y314"/>
<feature type="transmembrane region" description="Helical" evidence="1">
    <location>
        <begin position="56"/>
        <end position="79"/>
    </location>
</feature>
<name>A0A255Y314_9SPHN</name>
<feature type="transmembrane region" description="Helical" evidence="1">
    <location>
        <begin position="444"/>
        <end position="466"/>
    </location>
</feature>
<protein>
    <submittedName>
        <fullName evidence="3">Aminopeptidase</fullName>
    </submittedName>
</protein>
<feature type="transmembrane region" description="Helical" evidence="1">
    <location>
        <begin position="100"/>
        <end position="124"/>
    </location>
</feature>